<dbReference type="Gene3D" id="3.40.30.10">
    <property type="entry name" value="Glutaredoxin"/>
    <property type="match status" value="1"/>
</dbReference>
<proteinExistence type="predicted"/>
<name>A0A9X1NMM0_9ACTN</name>
<protein>
    <recommendedName>
        <fullName evidence="2">Glutaredoxin domain-containing protein</fullName>
    </recommendedName>
</protein>
<keyword evidence="4" id="KW-1185">Reference proteome</keyword>
<sequence length="145" mass="15519">MRTHWAASLFLLVVAVVSTVANPSVVNLVVGVFLVALALVIAPLTGALLFPRSVTSAQAVQASQQDGRPIIYWRPGCPFCLRLRATVRAEASKALWVNIWDDPEGAAAVRAVADGNETVPTVVWGSDVHVNPDPEWVRARLTSAP</sequence>
<dbReference type="Pfam" id="PF00462">
    <property type="entry name" value="Glutaredoxin"/>
    <property type="match status" value="1"/>
</dbReference>
<feature type="domain" description="Glutaredoxin" evidence="2">
    <location>
        <begin position="71"/>
        <end position="126"/>
    </location>
</feature>
<evidence type="ECO:0000259" key="2">
    <source>
        <dbReference type="Pfam" id="PF00462"/>
    </source>
</evidence>
<dbReference type="EMBL" id="JAJOMB010000025">
    <property type="protein sequence ID" value="MCD5315888.1"/>
    <property type="molecule type" value="Genomic_DNA"/>
</dbReference>
<reference evidence="3" key="1">
    <citation type="submission" date="2021-11" db="EMBL/GenBank/DDBJ databases">
        <title>Streptomyces corallinus and Kineosporia corallina sp. nov., two new coral-derived marine actinobacteria.</title>
        <authorList>
            <person name="Buangrab K."/>
            <person name="Sutthacheep M."/>
            <person name="Yeemin T."/>
            <person name="Harunari E."/>
            <person name="Igarashi Y."/>
            <person name="Sripreechasak P."/>
            <person name="Kanchanasin P."/>
            <person name="Tanasupawat S."/>
            <person name="Phongsopitanun W."/>
        </authorList>
    </citation>
    <scope>NUCLEOTIDE SEQUENCE</scope>
    <source>
        <strain evidence="3">JCM 31032</strain>
    </source>
</reference>
<dbReference type="AlphaFoldDB" id="A0A9X1NMM0"/>
<gene>
    <name evidence="3" type="ORF">LR394_33840</name>
</gene>
<dbReference type="InterPro" id="IPR036249">
    <property type="entry name" value="Thioredoxin-like_sf"/>
</dbReference>
<evidence type="ECO:0000313" key="4">
    <source>
        <dbReference type="Proteomes" id="UP001138997"/>
    </source>
</evidence>
<comment type="caution">
    <text evidence="3">The sequence shown here is derived from an EMBL/GenBank/DDBJ whole genome shotgun (WGS) entry which is preliminary data.</text>
</comment>
<evidence type="ECO:0000256" key="1">
    <source>
        <dbReference type="SAM" id="Phobius"/>
    </source>
</evidence>
<dbReference type="Proteomes" id="UP001138997">
    <property type="component" value="Unassembled WGS sequence"/>
</dbReference>
<keyword evidence="1" id="KW-0472">Membrane</keyword>
<dbReference type="SUPFAM" id="SSF52833">
    <property type="entry name" value="Thioredoxin-like"/>
    <property type="match status" value="1"/>
</dbReference>
<accession>A0A9X1NMM0</accession>
<evidence type="ECO:0000313" key="3">
    <source>
        <dbReference type="EMBL" id="MCD5315888.1"/>
    </source>
</evidence>
<dbReference type="PROSITE" id="PS51354">
    <property type="entry name" value="GLUTAREDOXIN_2"/>
    <property type="match status" value="1"/>
</dbReference>
<keyword evidence="1" id="KW-1133">Transmembrane helix</keyword>
<dbReference type="RefSeq" id="WP_231448709.1">
    <property type="nucleotide sequence ID" value="NZ_JAJOMB010000025.1"/>
</dbReference>
<dbReference type="InterPro" id="IPR002109">
    <property type="entry name" value="Glutaredoxin"/>
</dbReference>
<feature type="transmembrane region" description="Helical" evidence="1">
    <location>
        <begin position="31"/>
        <end position="50"/>
    </location>
</feature>
<keyword evidence="1" id="KW-0812">Transmembrane</keyword>
<organism evidence="3 4">
    <name type="scientific">Kineosporia babensis</name>
    <dbReference type="NCBI Taxonomy" id="499548"/>
    <lineage>
        <taxon>Bacteria</taxon>
        <taxon>Bacillati</taxon>
        <taxon>Actinomycetota</taxon>
        <taxon>Actinomycetes</taxon>
        <taxon>Kineosporiales</taxon>
        <taxon>Kineosporiaceae</taxon>
        <taxon>Kineosporia</taxon>
    </lineage>
</organism>